<accession>A0A2U3P547</accession>
<dbReference type="RefSeq" id="WP_077077756.1">
    <property type="nucleotide sequence ID" value="NZ_FUEZ01000003.1"/>
</dbReference>
<evidence type="ECO:0000313" key="2">
    <source>
        <dbReference type="Proteomes" id="UP000240424"/>
    </source>
</evidence>
<reference evidence="1 2" key="1">
    <citation type="submission" date="2017-01" db="EMBL/GenBank/DDBJ databases">
        <authorList>
            <consortium name="Urmite Genomes"/>
        </authorList>
    </citation>
    <scope>NUCLEOTIDE SEQUENCE [LARGE SCALE GENOMIC DNA]</scope>
    <source>
        <strain evidence="1 2">AB215</strain>
    </source>
</reference>
<organism evidence="1 2">
    <name type="scientific">Mycobacterium numidiamassiliense</name>
    <dbReference type="NCBI Taxonomy" id="1841861"/>
    <lineage>
        <taxon>Bacteria</taxon>
        <taxon>Bacillati</taxon>
        <taxon>Actinomycetota</taxon>
        <taxon>Actinomycetes</taxon>
        <taxon>Mycobacteriales</taxon>
        <taxon>Mycobacteriaceae</taxon>
        <taxon>Mycobacterium</taxon>
    </lineage>
</organism>
<dbReference type="Proteomes" id="UP000240424">
    <property type="component" value="Unassembled WGS sequence"/>
</dbReference>
<dbReference type="OrthoDB" id="4739078at2"/>
<sequence length="86" mass="9199">MHPHFADDGRLDALAILDRANSAAGVAHVHALDDGEILDILGVVSTRTAHSDVALKVGRVRRYPGTHCRSCGAEVHDNPVRELVAL</sequence>
<gene>
    <name evidence="1" type="ORF">MNAB215_1050</name>
</gene>
<name>A0A2U3P547_9MYCO</name>
<proteinExistence type="predicted"/>
<evidence type="ECO:0000313" key="1">
    <source>
        <dbReference type="EMBL" id="SPM38869.1"/>
    </source>
</evidence>
<dbReference type="AlphaFoldDB" id="A0A2U3P547"/>
<dbReference type="STRING" id="1841861.GCA_900157365_05253"/>
<protein>
    <submittedName>
        <fullName evidence="1">Uncharacterized protein</fullName>
    </submittedName>
</protein>
<keyword evidence="2" id="KW-1185">Reference proteome</keyword>
<dbReference type="EMBL" id="FUEZ01000003">
    <property type="protein sequence ID" value="SPM38869.1"/>
    <property type="molecule type" value="Genomic_DNA"/>
</dbReference>